<evidence type="ECO:0000313" key="11">
    <source>
        <dbReference type="EMBL" id="MFI9103424.1"/>
    </source>
</evidence>
<dbReference type="InterPro" id="IPR051563">
    <property type="entry name" value="Glycosyl_Hydrolase_51"/>
</dbReference>
<proteinExistence type="inferred from homology"/>
<feature type="domain" description="Alpha-L-arabinofuranosidase C-terminal" evidence="10">
    <location>
        <begin position="891"/>
        <end position="1070"/>
    </location>
</feature>
<dbReference type="RefSeq" id="WP_399652465.1">
    <property type="nucleotide sequence ID" value="NZ_JBITYG010000007.1"/>
</dbReference>
<dbReference type="SUPFAM" id="SSF51011">
    <property type="entry name" value="Glycosyl hydrolase domain"/>
    <property type="match status" value="1"/>
</dbReference>
<keyword evidence="4 8" id="KW-0732">Signal</keyword>
<dbReference type="SUPFAM" id="SSF49899">
    <property type="entry name" value="Concanavalin A-like lectins/glucanases"/>
    <property type="match status" value="2"/>
</dbReference>
<sequence>MPFTRSHRPGRHLRQRLRSAAALAAGAALLTVGLVPLAADPAAAATALAGHWALDEATGSTAADDSGGAHPGTLAAGATHAAGQVGAGSVATNGTGTGNIDLGAPIVDTSGSFSVSAWVKLDNTDGYQTAVSIDGADVSGFYLGLRGDTGTFAFARLPSDSVGTAAVAASGDSPAVGAWYHLTGVQDTAAGTLSLYVNGKLQTAVPYTTPWKATGHAFVGRGKYAGNPVDHLNGGVDDLRFYTGALAASEVTALDQPARWAFDAGTGTSAADSSGHGHPLTLGATAAWTTGRTGAYALRSNGTATSAATATAAATDTSQSFSVSAWVRLNSLTGYQTFASLDGSAVSGFYLQLRGDTGKFAFTRLASDSSTAAVRHADATAAPATGTWYHLTGVSDNASGRLRLYVNGILQSTVAYTTPWKAAAGTAVGRGRFNDKPADFANAAIDDVVIYDHPVTAPELETLLGQGNGTLSINAATAAHALPSDFFGLMTEDINHSGEGGLYGELLQNRSLMASSSSPASWSAVTSTGGSASIALDTANPLNSALTRSLKVSLTSASAGNRAGVANSGFWGIPVKPSTTYTASLYAKAAPGFTGPLKLSLESTGGTAYATATIPAPTTAWKKYTVTLTTAAAAPSSSTNRFVLSSESASGATLWLSNVSLFPPTYNNRPNGLRVDLMDRMKALKPSFIRLPGGNYLEGNTVAERFDWKRTLGPTESRPGHQDPWGYWSTDGLGLLEYLEWCEDLGARPVLGVYAGYSLQHDVVPLDQLAPYVQDALDEIQYITGDVTTKWGARRAADGHPAPFSLQYVEVGNEDWFDTTGSYDGANGRYAQFHDAIRAAYPALKLIATTAVSARTPDVLDLHNYRSPGWFNANANAYDTYSRSGPKVFEGEWASQVGRPTPTLAGAIGDASWLTNLQRNSDVVAMEAYAPLLANANSVQWNTNLIAFDASTSYSSPSAYVQQMMAAAHGDQILAASYSGTSTVNQVVSRSSSTGKYYVTVVNPGGNPQSITVRLTGAGAAVPTTGTAVTLTSAHPSDTNTITDPQHVAPVTTAVTGLGATFTRTFPADSVTQLTIG</sequence>
<comment type="caution">
    <text evidence="11">The sequence shown here is derived from an EMBL/GenBank/DDBJ whole genome shotgun (WGS) entry which is preliminary data.</text>
</comment>
<dbReference type="InterPro" id="IPR055235">
    <property type="entry name" value="ASD1_cat"/>
</dbReference>
<dbReference type="EMBL" id="JBITYG010000007">
    <property type="protein sequence ID" value="MFI9103424.1"/>
    <property type="molecule type" value="Genomic_DNA"/>
</dbReference>
<protein>
    <recommendedName>
        <fullName evidence="3">non-reducing end alpha-L-arabinofuranosidase</fullName>
        <ecNumber evidence="3">3.2.1.55</ecNumber>
    </recommendedName>
</protein>
<evidence type="ECO:0000256" key="4">
    <source>
        <dbReference type="ARBA" id="ARBA00022729"/>
    </source>
</evidence>
<feature type="domain" description="LamG-like jellyroll fold" evidence="9">
    <location>
        <begin position="319"/>
        <end position="458"/>
    </location>
</feature>
<organism evidence="11 12">
    <name type="scientific">Streptomyces fildesensis</name>
    <dbReference type="NCBI Taxonomy" id="375757"/>
    <lineage>
        <taxon>Bacteria</taxon>
        <taxon>Bacillati</taxon>
        <taxon>Actinomycetota</taxon>
        <taxon>Actinomycetes</taxon>
        <taxon>Kitasatosporales</taxon>
        <taxon>Streptomycetaceae</taxon>
        <taxon>Streptomyces</taxon>
    </lineage>
</organism>
<dbReference type="Pfam" id="PF22848">
    <property type="entry name" value="ASD1_dom"/>
    <property type="match status" value="1"/>
</dbReference>
<evidence type="ECO:0000313" key="12">
    <source>
        <dbReference type="Proteomes" id="UP001614394"/>
    </source>
</evidence>
<keyword evidence="6" id="KW-1015">Disulfide bond</keyword>
<evidence type="ECO:0000256" key="8">
    <source>
        <dbReference type="SAM" id="SignalP"/>
    </source>
</evidence>
<evidence type="ECO:0000256" key="3">
    <source>
        <dbReference type="ARBA" id="ARBA00012670"/>
    </source>
</evidence>
<dbReference type="PANTHER" id="PTHR31776">
    <property type="entry name" value="ALPHA-L-ARABINOFURANOSIDASE 1"/>
    <property type="match status" value="1"/>
</dbReference>
<dbReference type="PANTHER" id="PTHR31776:SF0">
    <property type="entry name" value="ALPHA-L-ARABINOFURANOSIDASE 1"/>
    <property type="match status" value="1"/>
</dbReference>
<dbReference type="Gene3D" id="2.60.120.200">
    <property type="match status" value="2"/>
</dbReference>
<dbReference type="Gene3D" id="3.20.20.80">
    <property type="entry name" value="Glycosidases"/>
    <property type="match status" value="1"/>
</dbReference>
<dbReference type="SUPFAM" id="SSF51445">
    <property type="entry name" value="(Trans)glycosidases"/>
    <property type="match status" value="1"/>
</dbReference>
<evidence type="ECO:0000256" key="5">
    <source>
        <dbReference type="ARBA" id="ARBA00022801"/>
    </source>
</evidence>
<feature type="chain" id="PRO_5046638182" description="non-reducing end alpha-L-arabinofuranosidase" evidence="8">
    <location>
        <begin position="39"/>
        <end position="1077"/>
    </location>
</feature>
<feature type="domain" description="LamG-like jellyroll fold" evidence="9">
    <location>
        <begin position="111"/>
        <end position="249"/>
    </location>
</feature>
<keyword evidence="7" id="KW-0325">Glycoprotein</keyword>
<dbReference type="SUPFAM" id="SSF49785">
    <property type="entry name" value="Galactose-binding domain-like"/>
    <property type="match status" value="1"/>
</dbReference>
<feature type="signal peptide" evidence="8">
    <location>
        <begin position="1"/>
        <end position="38"/>
    </location>
</feature>
<name>A0ABW8CAJ5_9ACTN</name>
<dbReference type="InterPro" id="IPR013780">
    <property type="entry name" value="Glyco_hydro_b"/>
</dbReference>
<dbReference type="Pfam" id="PF02018">
    <property type="entry name" value="CBM_4_9"/>
    <property type="match status" value="1"/>
</dbReference>
<dbReference type="InterPro" id="IPR017853">
    <property type="entry name" value="GH"/>
</dbReference>
<dbReference type="InterPro" id="IPR003305">
    <property type="entry name" value="CenC_carb-bd"/>
</dbReference>
<dbReference type="InterPro" id="IPR013320">
    <property type="entry name" value="ConA-like_dom_sf"/>
</dbReference>
<dbReference type="Proteomes" id="UP001614394">
    <property type="component" value="Unassembled WGS sequence"/>
</dbReference>
<dbReference type="Gene3D" id="2.60.40.1180">
    <property type="entry name" value="Golgi alpha-mannosidase II"/>
    <property type="match status" value="1"/>
</dbReference>
<dbReference type="SMART" id="SM00813">
    <property type="entry name" value="Alpha-L-AF_C"/>
    <property type="match status" value="1"/>
</dbReference>
<dbReference type="Pfam" id="PF06964">
    <property type="entry name" value="Alpha-L-AF_C"/>
    <property type="match status" value="1"/>
</dbReference>
<dbReference type="InterPro" id="IPR006558">
    <property type="entry name" value="LamG-like"/>
</dbReference>
<dbReference type="EC" id="3.2.1.55" evidence="3"/>
<gene>
    <name evidence="11" type="ORF">ACIGXA_23160</name>
</gene>
<dbReference type="Gene3D" id="2.60.120.260">
    <property type="entry name" value="Galactose-binding domain-like"/>
    <property type="match status" value="1"/>
</dbReference>
<evidence type="ECO:0000256" key="2">
    <source>
        <dbReference type="ARBA" id="ARBA00007186"/>
    </source>
</evidence>
<evidence type="ECO:0000256" key="7">
    <source>
        <dbReference type="ARBA" id="ARBA00023180"/>
    </source>
</evidence>
<dbReference type="Pfam" id="PF13385">
    <property type="entry name" value="Laminin_G_3"/>
    <property type="match status" value="2"/>
</dbReference>
<accession>A0ABW8CAJ5</accession>
<evidence type="ECO:0000256" key="1">
    <source>
        <dbReference type="ARBA" id="ARBA00001462"/>
    </source>
</evidence>
<keyword evidence="5" id="KW-0378">Hydrolase</keyword>
<keyword evidence="12" id="KW-1185">Reference proteome</keyword>
<evidence type="ECO:0000259" key="10">
    <source>
        <dbReference type="SMART" id="SM00813"/>
    </source>
</evidence>
<evidence type="ECO:0000259" key="9">
    <source>
        <dbReference type="SMART" id="SM00560"/>
    </source>
</evidence>
<comment type="similarity">
    <text evidence="2">Belongs to the glycosyl hydrolase 51 family.</text>
</comment>
<dbReference type="InterPro" id="IPR010720">
    <property type="entry name" value="Alpha-L-AF_C"/>
</dbReference>
<evidence type="ECO:0000256" key="6">
    <source>
        <dbReference type="ARBA" id="ARBA00023157"/>
    </source>
</evidence>
<reference evidence="11 12" key="1">
    <citation type="submission" date="2024-10" db="EMBL/GenBank/DDBJ databases">
        <title>The Natural Products Discovery Center: Release of the First 8490 Sequenced Strains for Exploring Actinobacteria Biosynthetic Diversity.</title>
        <authorList>
            <person name="Kalkreuter E."/>
            <person name="Kautsar S.A."/>
            <person name="Yang D."/>
            <person name="Bader C.D."/>
            <person name="Teijaro C.N."/>
            <person name="Fluegel L."/>
            <person name="Davis C.M."/>
            <person name="Simpson J.R."/>
            <person name="Lauterbach L."/>
            <person name="Steele A.D."/>
            <person name="Gui C."/>
            <person name="Meng S."/>
            <person name="Li G."/>
            <person name="Viehrig K."/>
            <person name="Ye F."/>
            <person name="Su P."/>
            <person name="Kiefer A.F."/>
            <person name="Nichols A."/>
            <person name="Cepeda A.J."/>
            <person name="Yan W."/>
            <person name="Fan B."/>
            <person name="Jiang Y."/>
            <person name="Adhikari A."/>
            <person name="Zheng C.-J."/>
            <person name="Schuster L."/>
            <person name="Cowan T.M."/>
            <person name="Smanski M.J."/>
            <person name="Chevrette M.G."/>
            <person name="De Carvalho L.P.S."/>
            <person name="Shen B."/>
        </authorList>
    </citation>
    <scope>NUCLEOTIDE SEQUENCE [LARGE SCALE GENOMIC DNA]</scope>
    <source>
        <strain evidence="11 12">NPDC053399</strain>
    </source>
</reference>
<dbReference type="SMART" id="SM00560">
    <property type="entry name" value="LamGL"/>
    <property type="match status" value="2"/>
</dbReference>
<dbReference type="InterPro" id="IPR008979">
    <property type="entry name" value="Galactose-bd-like_sf"/>
</dbReference>
<comment type="catalytic activity">
    <reaction evidence="1">
        <text>Hydrolysis of terminal non-reducing alpha-L-arabinofuranoside residues in alpha-L-arabinosides.</text>
        <dbReference type="EC" id="3.2.1.55"/>
    </reaction>
</comment>